<dbReference type="InterPro" id="IPR016181">
    <property type="entry name" value="Acyl_CoA_acyltransferase"/>
</dbReference>
<comment type="catalytic activity">
    <reaction evidence="9">
        <text>cytidine(34) in elongator tRNA(Met) + acetyl-CoA + ATP + H2O = N(4)-acetylcytidine(34) in elongator tRNA(Met) + ADP + phosphate + CoA + H(+)</text>
        <dbReference type="Rhea" id="RHEA:43788"/>
        <dbReference type="Rhea" id="RHEA-COMP:10693"/>
        <dbReference type="Rhea" id="RHEA-COMP:10694"/>
        <dbReference type="ChEBI" id="CHEBI:15377"/>
        <dbReference type="ChEBI" id="CHEBI:15378"/>
        <dbReference type="ChEBI" id="CHEBI:30616"/>
        <dbReference type="ChEBI" id="CHEBI:43474"/>
        <dbReference type="ChEBI" id="CHEBI:57287"/>
        <dbReference type="ChEBI" id="CHEBI:57288"/>
        <dbReference type="ChEBI" id="CHEBI:74900"/>
        <dbReference type="ChEBI" id="CHEBI:82748"/>
        <dbReference type="ChEBI" id="CHEBI:456216"/>
        <dbReference type="EC" id="2.3.1.193"/>
    </reaction>
</comment>
<comment type="similarity">
    <text evidence="9">Belongs to the TmcA family.</text>
</comment>
<dbReference type="HAMAP" id="MF_01886">
    <property type="entry name" value="tRNA_acetyltr_TmcA"/>
    <property type="match status" value="1"/>
</dbReference>
<evidence type="ECO:0000256" key="8">
    <source>
        <dbReference type="ARBA" id="ARBA00023315"/>
    </source>
</evidence>
<feature type="domain" description="N-acetyltransferase" evidence="10">
    <location>
        <begin position="387"/>
        <end position="567"/>
    </location>
</feature>
<keyword evidence="3 9" id="KW-0808">Transferase</keyword>
<feature type="binding site" evidence="9">
    <location>
        <position position="344"/>
    </location>
    <ligand>
        <name>ATP</name>
        <dbReference type="ChEBI" id="CHEBI:30616"/>
    </ligand>
</feature>
<dbReference type="InterPro" id="IPR013562">
    <property type="entry name" value="TmcA/NAT10_N"/>
</dbReference>
<name>A0A2T3JWC4_PHOPO</name>
<dbReference type="GO" id="GO:0051392">
    <property type="term" value="F:tRNA cytidine N4-acetyltransferase activity"/>
    <property type="evidence" value="ECO:0007669"/>
    <property type="project" value="UniProtKB-UniRule"/>
</dbReference>
<dbReference type="GO" id="GO:0000049">
    <property type="term" value="F:tRNA binding"/>
    <property type="evidence" value="ECO:0007669"/>
    <property type="project" value="UniProtKB-UniRule"/>
</dbReference>
<evidence type="ECO:0000256" key="3">
    <source>
        <dbReference type="ARBA" id="ARBA00022679"/>
    </source>
</evidence>
<dbReference type="InterPro" id="IPR024914">
    <property type="entry name" value="tRNA_acetyltr_TmcA"/>
</dbReference>
<dbReference type="PANTHER" id="PTHR10925">
    <property type="entry name" value="N-ACETYLTRANSFERASE 10"/>
    <property type="match status" value="1"/>
</dbReference>
<evidence type="ECO:0000256" key="9">
    <source>
        <dbReference type="HAMAP-Rule" id="MF_01886"/>
    </source>
</evidence>
<dbReference type="Pfam" id="PF13718">
    <property type="entry name" value="GNAT_acetyltr_2"/>
    <property type="match status" value="2"/>
</dbReference>
<dbReference type="EMBL" id="PYMP01000002">
    <property type="protein sequence ID" value="PSU53617.1"/>
    <property type="molecule type" value="Genomic_DNA"/>
</dbReference>
<dbReference type="Gene3D" id="3.40.630.30">
    <property type="match status" value="1"/>
</dbReference>
<dbReference type="Pfam" id="PF05127">
    <property type="entry name" value="NAT10_TcmA_helicase"/>
    <property type="match status" value="1"/>
</dbReference>
<feature type="binding site" evidence="9">
    <location>
        <position position="175"/>
    </location>
    <ligand>
        <name>ATP</name>
        <dbReference type="ChEBI" id="CHEBI:30616"/>
    </ligand>
</feature>
<evidence type="ECO:0000313" key="12">
    <source>
        <dbReference type="EMBL" id="PSU53617.1"/>
    </source>
</evidence>
<evidence type="ECO:0000259" key="10">
    <source>
        <dbReference type="PROSITE" id="PS51186"/>
    </source>
</evidence>
<evidence type="ECO:0000313" key="14">
    <source>
        <dbReference type="Proteomes" id="UP000241618"/>
    </source>
</evidence>
<dbReference type="EMBL" id="PYMO01000002">
    <property type="protein sequence ID" value="PSU26724.1"/>
    <property type="molecule type" value="Genomic_DNA"/>
</dbReference>
<dbReference type="PANTHER" id="PTHR10925:SF5">
    <property type="entry name" value="RNA CYTIDINE ACETYLTRANSFERASE"/>
    <property type="match status" value="1"/>
</dbReference>
<dbReference type="GO" id="GO:1990883">
    <property type="term" value="F:18S rRNA cytidine N-acetyltransferase activity"/>
    <property type="evidence" value="ECO:0007669"/>
    <property type="project" value="TreeGrafter"/>
</dbReference>
<keyword evidence="5 9" id="KW-0547">Nucleotide-binding</keyword>
<keyword evidence="2 9" id="KW-0820">tRNA-binding</keyword>
<sequence>MSVQLETLFAQLQQQLSQHFCRQLVVLEGSFEWAATRAVIIGKHFSQRLWAGDNAPMSFTSSSFKQSKQWLGQEFDMVVINALDGINADSLGALSGTIRGGGILVIIAPPTWRLSHVATPFYQRLGRLFSSPEVMLIQQSQPLPLSPFVAALADVMSPPIFTDINTQRCCLTCGQSEAVDAIIKVITGHRKRPLVLSADRGRGKSAALGIAAAELLQTRTIKIAVTAPSFACAETVFKHAQLRLTAAEQTHRHQLHVGASRLEFVAVDRIVNEASNFDFIIVDEAAAIPAAILTDLLGRHNRLVFATTIHGYEGTGRGFEIKFKQRLTEKMPQWRSYCLEQPIRWAIGDPLEAWIFKALLLAAQAPNVSVIEAAPATVSIDYTVLPAAQLALNEVLLNQLFGLLINAHYQTSPNDIQQLLDDPNLTLIVALQAEVIIGCCVVSKEGGFDPELAQLVMQGKRRPQGHLLAQSLAAHLGYAIAAEQHCYRILRIAVADGFQQQGIGTQLIETVLQQAMNENIDYIGTSFGAVSELVDFWSHCLLRPLRLGITKDAASGHHSLLCVKPLSNAAGLWFDDAQSLFGASFSCQRVEQFNQLDSQLFFKLYADNVQRPLNYGLSQSQIEHQLDIFIKGGLGYDVVVASLESWLSDYLLQDDCHWHDDLGFAIAKILQKQSWLIVAERYHLSSQKLAQQHLRNVVARYYSLSSPIY</sequence>
<keyword evidence="1 9" id="KW-0963">Cytoplasm</keyword>
<dbReference type="InterPro" id="IPR000182">
    <property type="entry name" value="GNAT_dom"/>
</dbReference>
<evidence type="ECO:0000256" key="4">
    <source>
        <dbReference type="ARBA" id="ARBA00022694"/>
    </source>
</evidence>
<comment type="caution">
    <text evidence="12">The sequence shown here is derived from an EMBL/GenBank/DDBJ whole genome shotgun (WGS) entry which is preliminary data.</text>
</comment>
<dbReference type="Pfam" id="PF08351">
    <property type="entry name" value="TmcA_N"/>
    <property type="match status" value="1"/>
</dbReference>
<evidence type="ECO:0000256" key="6">
    <source>
        <dbReference type="ARBA" id="ARBA00022840"/>
    </source>
</evidence>
<evidence type="ECO:0000313" key="13">
    <source>
        <dbReference type="Proteomes" id="UP000241405"/>
    </source>
</evidence>
<dbReference type="Gene3D" id="3.40.50.300">
    <property type="entry name" value="P-loop containing nucleotide triphosphate hydrolases"/>
    <property type="match status" value="1"/>
</dbReference>
<protein>
    <recommendedName>
        <fullName evidence="9">tRNA(Met) cytidine acetyltransferase TmcA</fullName>
        <ecNumber evidence="9">2.3.1.193</ecNumber>
    </recommendedName>
</protein>
<comment type="function">
    <text evidence="9">Catalyzes the formation of N(4)-acetylcytidine (ac(4)C) at the wobble position of tRNA(Met), by using acetyl-CoA as an acetyl donor and ATP (or GTP).</text>
</comment>
<dbReference type="InterPro" id="IPR007807">
    <property type="entry name" value="TcmA/NAT10_helicase"/>
</dbReference>
<dbReference type="GO" id="GO:0005524">
    <property type="term" value="F:ATP binding"/>
    <property type="evidence" value="ECO:0007669"/>
    <property type="project" value="UniProtKB-UniRule"/>
</dbReference>
<dbReference type="EC" id="2.3.1.193" evidence="9"/>
<dbReference type="Proteomes" id="UP000241618">
    <property type="component" value="Unassembled WGS sequence"/>
</dbReference>
<evidence type="ECO:0000256" key="1">
    <source>
        <dbReference type="ARBA" id="ARBA00022490"/>
    </source>
</evidence>
<dbReference type="InterPro" id="IPR027417">
    <property type="entry name" value="P-loop_NTPase"/>
</dbReference>
<dbReference type="SUPFAM" id="SSF55729">
    <property type="entry name" value="Acyl-CoA N-acyltransferases (Nat)"/>
    <property type="match status" value="1"/>
</dbReference>
<dbReference type="GO" id="GO:0005737">
    <property type="term" value="C:cytoplasm"/>
    <property type="evidence" value="ECO:0007669"/>
    <property type="project" value="UniProtKB-SubCell"/>
</dbReference>
<organism evidence="12 14">
    <name type="scientific">Photobacterium phosphoreum</name>
    <dbReference type="NCBI Taxonomy" id="659"/>
    <lineage>
        <taxon>Bacteria</taxon>
        <taxon>Pseudomonadati</taxon>
        <taxon>Pseudomonadota</taxon>
        <taxon>Gammaproteobacteria</taxon>
        <taxon>Vibrionales</taxon>
        <taxon>Vibrionaceae</taxon>
        <taxon>Photobacterium</taxon>
    </lineage>
</organism>
<dbReference type="GO" id="GO:0051391">
    <property type="term" value="P:tRNA acetylation"/>
    <property type="evidence" value="ECO:0007669"/>
    <property type="project" value="UniProtKB-UniRule"/>
</dbReference>
<keyword evidence="7 9" id="KW-0694">RNA-binding</keyword>
<dbReference type="SUPFAM" id="SSF52540">
    <property type="entry name" value="P-loop containing nucleoside triphosphate hydrolases"/>
    <property type="match status" value="1"/>
</dbReference>
<dbReference type="GO" id="GO:1904812">
    <property type="term" value="P:rRNA acetylation involved in maturation of SSU-rRNA"/>
    <property type="evidence" value="ECO:0007669"/>
    <property type="project" value="TreeGrafter"/>
</dbReference>
<evidence type="ECO:0000313" key="11">
    <source>
        <dbReference type="EMBL" id="PSU26724.1"/>
    </source>
</evidence>
<keyword evidence="13" id="KW-1185">Reference proteome</keyword>
<dbReference type="Gene3D" id="3.40.50.11040">
    <property type="match status" value="1"/>
</dbReference>
<dbReference type="RefSeq" id="WP_107189598.1">
    <property type="nucleotide sequence ID" value="NZ_PYMN01000006.1"/>
</dbReference>
<proteinExistence type="inferred from homology"/>
<keyword evidence="4 9" id="KW-0819">tRNA processing</keyword>
<dbReference type="GO" id="GO:0002101">
    <property type="term" value="P:tRNA wobble cytosine modification"/>
    <property type="evidence" value="ECO:0007669"/>
    <property type="project" value="UniProtKB-UniRule"/>
</dbReference>
<evidence type="ECO:0000256" key="7">
    <source>
        <dbReference type="ARBA" id="ARBA00022884"/>
    </source>
</evidence>
<keyword evidence="8 9" id="KW-0012">Acyltransferase</keyword>
<accession>A0A2T3JWC4</accession>
<feature type="binding site" evidence="9">
    <location>
        <position position="532"/>
    </location>
    <ligand>
        <name>acetyl-CoA</name>
        <dbReference type="ChEBI" id="CHEBI:57288"/>
    </ligand>
</feature>
<dbReference type="CDD" id="cd04301">
    <property type="entry name" value="NAT_SF"/>
    <property type="match status" value="1"/>
</dbReference>
<dbReference type="Proteomes" id="UP000241405">
    <property type="component" value="Unassembled WGS sequence"/>
</dbReference>
<feature type="binding site" evidence="9">
    <location>
        <begin position="492"/>
        <end position="494"/>
    </location>
    <ligand>
        <name>acetyl-CoA</name>
        <dbReference type="ChEBI" id="CHEBI:57288"/>
    </ligand>
</feature>
<dbReference type="PROSITE" id="PS51186">
    <property type="entry name" value="GNAT"/>
    <property type="match status" value="1"/>
</dbReference>
<keyword evidence="6 9" id="KW-0067">ATP-binding</keyword>
<comment type="caution">
    <text evidence="9">Lacks conserved residue(s) required for the propagation of feature annotation.</text>
</comment>
<dbReference type="AlphaFoldDB" id="A0A2T3JWC4"/>
<comment type="subcellular location">
    <subcellularLocation>
        <location evidence="9">Cytoplasm</location>
    </subcellularLocation>
</comment>
<evidence type="ECO:0000256" key="2">
    <source>
        <dbReference type="ARBA" id="ARBA00022555"/>
    </source>
</evidence>
<dbReference type="InterPro" id="IPR032672">
    <property type="entry name" value="TmcA/NAT10/Kre33"/>
</dbReference>
<gene>
    <name evidence="9" type="primary">tmcA</name>
    <name evidence="12" type="ORF">C9J18_04200</name>
    <name evidence="11" type="ORF">CTM96_03890</name>
</gene>
<evidence type="ECO:0000256" key="5">
    <source>
        <dbReference type="ARBA" id="ARBA00022741"/>
    </source>
</evidence>
<reference evidence="13 14" key="1">
    <citation type="submission" date="2018-03" db="EMBL/GenBank/DDBJ databases">
        <title>Whole genome sequencing of Histamine producing bacteria.</title>
        <authorList>
            <person name="Butler K."/>
        </authorList>
    </citation>
    <scope>NUCLEOTIDE SEQUENCE [LARGE SCALE GENOMIC DNA]</scope>
    <source>
        <strain evidence="12 14">FS-6.1</strain>
        <strain evidence="11 13">FS-6.2</strain>
    </source>
</reference>